<dbReference type="InterPro" id="IPR023187">
    <property type="entry name" value="Tscrpt_reg_MarR-type_CS"/>
</dbReference>
<evidence type="ECO:0000313" key="5">
    <source>
        <dbReference type="EMBL" id="MBE6511307.1"/>
    </source>
</evidence>
<dbReference type="PANTHER" id="PTHR42756">
    <property type="entry name" value="TRANSCRIPTIONAL REGULATOR, MARR"/>
    <property type="match status" value="1"/>
</dbReference>
<organism evidence="5 6">
    <name type="scientific">Methanobrevibacter millerae</name>
    <dbReference type="NCBI Taxonomy" id="230361"/>
    <lineage>
        <taxon>Archaea</taxon>
        <taxon>Methanobacteriati</taxon>
        <taxon>Methanobacteriota</taxon>
        <taxon>Methanomada group</taxon>
        <taxon>Methanobacteria</taxon>
        <taxon>Methanobacteriales</taxon>
        <taxon>Methanobacteriaceae</taxon>
        <taxon>Methanobrevibacter</taxon>
    </lineage>
</organism>
<dbReference type="GO" id="GO:0003700">
    <property type="term" value="F:DNA-binding transcription factor activity"/>
    <property type="evidence" value="ECO:0007669"/>
    <property type="project" value="InterPro"/>
</dbReference>
<dbReference type="SMART" id="SM00347">
    <property type="entry name" value="HTH_MARR"/>
    <property type="match status" value="1"/>
</dbReference>
<name>A0A8T3VL32_9EURY</name>
<dbReference type="InterPro" id="IPR036388">
    <property type="entry name" value="WH-like_DNA-bd_sf"/>
</dbReference>
<gene>
    <name evidence="5" type="ORF">E7Z74_08665</name>
</gene>
<dbReference type="Gene3D" id="1.10.10.10">
    <property type="entry name" value="Winged helix-like DNA-binding domain superfamily/Winged helix DNA-binding domain"/>
    <property type="match status" value="1"/>
</dbReference>
<dbReference type="GO" id="GO:0003677">
    <property type="term" value="F:DNA binding"/>
    <property type="evidence" value="ECO:0007669"/>
    <property type="project" value="UniProtKB-KW"/>
</dbReference>
<dbReference type="EMBL" id="SUTF01000012">
    <property type="protein sequence ID" value="MBE6511307.1"/>
    <property type="molecule type" value="Genomic_DNA"/>
</dbReference>
<evidence type="ECO:0000256" key="3">
    <source>
        <dbReference type="ARBA" id="ARBA00023163"/>
    </source>
</evidence>
<evidence type="ECO:0000313" key="6">
    <source>
        <dbReference type="Proteomes" id="UP000713479"/>
    </source>
</evidence>
<feature type="domain" description="HTH marR-type" evidence="4">
    <location>
        <begin position="3"/>
        <end position="131"/>
    </location>
</feature>
<comment type="caution">
    <text evidence="5">The sequence shown here is derived from an EMBL/GenBank/DDBJ whole genome shotgun (WGS) entry which is preliminary data.</text>
</comment>
<accession>A0A8T3VL32</accession>
<dbReference type="InterPro" id="IPR000835">
    <property type="entry name" value="HTH_MarR-typ"/>
</dbReference>
<sequence length="173" mass="20140">MDNEILFHKLYLINQIFEHKSKMHQSEVNNLSRGQGRVLAVLKRKDGISTRDLALILAISISAVNSLLTKLEKNGFIIKTHSDDDKRVLLVKLTEKGRNHTINPILDYDILNCLSDEQKLEFNKCLNLIINEMQLDVKKENPEKFEKIAKQRSELFKELLGNDEKDAYWFDMI</sequence>
<dbReference type="Proteomes" id="UP000713479">
    <property type="component" value="Unassembled WGS sequence"/>
</dbReference>
<dbReference type="PROSITE" id="PS50995">
    <property type="entry name" value="HTH_MARR_2"/>
    <property type="match status" value="1"/>
</dbReference>
<dbReference type="InterPro" id="IPR036390">
    <property type="entry name" value="WH_DNA-bd_sf"/>
</dbReference>
<evidence type="ECO:0000259" key="4">
    <source>
        <dbReference type="PROSITE" id="PS50995"/>
    </source>
</evidence>
<dbReference type="SUPFAM" id="SSF46785">
    <property type="entry name" value="Winged helix' DNA-binding domain"/>
    <property type="match status" value="1"/>
</dbReference>
<evidence type="ECO:0000256" key="1">
    <source>
        <dbReference type="ARBA" id="ARBA00023015"/>
    </source>
</evidence>
<protein>
    <submittedName>
        <fullName evidence="5">MarR family transcriptional regulator</fullName>
    </submittedName>
</protein>
<dbReference type="PROSITE" id="PS01117">
    <property type="entry name" value="HTH_MARR_1"/>
    <property type="match status" value="1"/>
</dbReference>
<dbReference type="PANTHER" id="PTHR42756:SF1">
    <property type="entry name" value="TRANSCRIPTIONAL REPRESSOR OF EMRAB OPERON"/>
    <property type="match status" value="1"/>
</dbReference>
<dbReference type="AlphaFoldDB" id="A0A8T3VL32"/>
<dbReference type="PRINTS" id="PR00598">
    <property type="entry name" value="HTHMARR"/>
</dbReference>
<reference evidence="5" key="1">
    <citation type="submission" date="2019-04" db="EMBL/GenBank/DDBJ databases">
        <title>Evolution of Biomass-Degrading Anaerobic Consortia Revealed by Metagenomics.</title>
        <authorList>
            <person name="Peng X."/>
        </authorList>
    </citation>
    <scope>NUCLEOTIDE SEQUENCE</scope>
    <source>
        <strain evidence="5">SIG13</strain>
    </source>
</reference>
<keyword evidence="1" id="KW-0805">Transcription regulation</keyword>
<keyword evidence="2" id="KW-0238">DNA-binding</keyword>
<keyword evidence="3" id="KW-0804">Transcription</keyword>
<evidence type="ECO:0000256" key="2">
    <source>
        <dbReference type="ARBA" id="ARBA00023125"/>
    </source>
</evidence>
<dbReference type="Pfam" id="PF01047">
    <property type="entry name" value="MarR"/>
    <property type="match status" value="1"/>
</dbReference>
<proteinExistence type="predicted"/>